<dbReference type="PANTHER" id="PTHR30222">
    <property type="entry name" value="SPERMIDINE/PUTRESCINE-BINDING PERIPLASMIC PROTEIN"/>
    <property type="match status" value="1"/>
</dbReference>
<dbReference type="InterPro" id="IPR006059">
    <property type="entry name" value="SBP"/>
</dbReference>
<evidence type="ECO:0000256" key="1">
    <source>
        <dbReference type="ARBA" id="ARBA00022729"/>
    </source>
</evidence>
<proteinExistence type="predicted"/>
<dbReference type="EMBL" id="BLJP01000003">
    <property type="protein sequence ID" value="GFE93084.1"/>
    <property type="molecule type" value="Genomic_DNA"/>
</dbReference>
<dbReference type="SUPFAM" id="SSF53850">
    <property type="entry name" value="Periplasmic binding protein-like II"/>
    <property type="match status" value="1"/>
</dbReference>
<reference evidence="2 3" key="1">
    <citation type="journal article" date="2020" name="Cell Rep.">
        <title>Local necrotic cells trigger systemic immune activation via gut microbiome dysbiosis in Drosophila.</title>
        <authorList>
            <person name="Kosakamoto H."/>
            <person name="Yamauchi T."/>
            <person name="Akuzawa-Tokita Y."/>
            <person name="Nishimura K."/>
            <person name="Soga T."/>
            <person name="Murakami T."/>
            <person name="Mori H."/>
            <person name="Yamamoto K."/>
            <person name="Miyazaki R."/>
            <person name="Koto A."/>
            <person name="Miura M."/>
            <person name="Obata F."/>
        </authorList>
    </citation>
    <scope>NUCLEOTIDE SEQUENCE [LARGE SCALE GENOMIC DNA]</scope>
    <source>
        <strain evidence="2 3">Ai</strain>
    </source>
</reference>
<dbReference type="PANTHER" id="PTHR30222:SF2">
    <property type="entry name" value="ABC TRANSPORTER SUBSTRATE-BINDING PROTEIN"/>
    <property type="match status" value="1"/>
</dbReference>
<accession>A0A6V8I6P4</accession>
<sequence length="378" mass="42135">MLNRCSNRVRLPLFLFSFRDAPSQTPLRSPAQRPSALSALVRRGLTALVLGSLVLPAFSQAEARTVRRLHRAVVQPVRILTFGGAITATQQKVLFTPYAQLIRQPLAPASWDGEIESLRKQEADAPHRWAAVMMETSSLQISCSMGLLVRDPADPSPNGCGQSSASIDFAMAWDRSRFDTPPDWSDFWDVARHPGRRSLRRDPRTTLEIALLADGVSPDALYRVLNTQDGVDRAFRKLDQLRPYIVWWSTPEEAARILKSGGALMGSVPTGEILSAPQAERDRFGLYWPQRLQVNYAWGVPKTSAQENTALALTAWLEHPTQKQAFANAWPSLPSLAEINSGSLDNRRLLPPIAVNDTFWSAHLPTLSARFTHWAEDR</sequence>
<name>A0A6V8I6P4_9PROT</name>
<evidence type="ECO:0000313" key="3">
    <source>
        <dbReference type="Proteomes" id="UP000548726"/>
    </source>
</evidence>
<comment type="caution">
    <text evidence="2">The sequence shown here is derived from an EMBL/GenBank/DDBJ whole genome shotgun (WGS) entry which is preliminary data.</text>
</comment>
<dbReference type="Gene3D" id="3.40.190.10">
    <property type="entry name" value="Periplasmic binding protein-like II"/>
    <property type="match status" value="2"/>
</dbReference>
<evidence type="ECO:0000313" key="2">
    <source>
        <dbReference type="EMBL" id="GFE93084.1"/>
    </source>
</evidence>
<dbReference type="Pfam" id="PF13416">
    <property type="entry name" value="SBP_bac_8"/>
    <property type="match status" value="1"/>
</dbReference>
<protein>
    <submittedName>
        <fullName evidence="2">ABC transporter substrate-binding protein</fullName>
    </submittedName>
</protein>
<dbReference type="Proteomes" id="UP000548726">
    <property type="component" value="Unassembled WGS sequence"/>
</dbReference>
<organism evidence="2 3">
    <name type="scientific">Acetobacter persici</name>
    <dbReference type="NCBI Taxonomy" id="1076596"/>
    <lineage>
        <taxon>Bacteria</taxon>
        <taxon>Pseudomonadati</taxon>
        <taxon>Pseudomonadota</taxon>
        <taxon>Alphaproteobacteria</taxon>
        <taxon>Acetobacterales</taxon>
        <taxon>Acetobacteraceae</taxon>
        <taxon>Acetobacter</taxon>
    </lineage>
</organism>
<dbReference type="AlphaFoldDB" id="A0A6V8I6P4"/>
<gene>
    <name evidence="2" type="ORF">DmAi_11430</name>
</gene>
<keyword evidence="1" id="KW-0732">Signal</keyword>
<keyword evidence="3" id="KW-1185">Reference proteome</keyword>